<dbReference type="GO" id="GO:0004638">
    <property type="term" value="F:phosphoribosylaminoimidazole carboxylase activity"/>
    <property type="evidence" value="ECO:0007669"/>
    <property type="project" value="InterPro"/>
</dbReference>
<protein>
    <recommendedName>
        <fullName evidence="5 6">N5-carboxyaminoimidazole ribonucleotide synthase</fullName>
        <shortName evidence="5 6">N5-CAIR synthase</shortName>
        <ecNumber evidence="5 6">6.3.4.18</ecNumber>
    </recommendedName>
    <alternativeName>
        <fullName evidence="5 6">5-(carboxyamino)imidazole ribonucleotide synthetase</fullName>
    </alternativeName>
</protein>
<feature type="binding site" evidence="5">
    <location>
        <position position="215"/>
    </location>
    <ligand>
        <name>ATP</name>
        <dbReference type="ChEBI" id="CHEBI:30616"/>
    </ligand>
</feature>
<dbReference type="GO" id="GO:0046872">
    <property type="term" value="F:metal ion binding"/>
    <property type="evidence" value="ECO:0007669"/>
    <property type="project" value="InterPro"/>
</dbReference>
<evidence type="ECO:0000256" key="6">
    <source>
        <dbReference type="RuleBase" id="RU361200"/>
    </source>
</evidence>
<dbReference type="GO" id="GO:0034028">
    <property type="term" value="F:5-(carboxyamino)imidazole ribonucleotide synthase activity"/>
    <property type="evidence" value="ECO:0007669"/>
    <property type="project" value="UniProtKB-UniRule"/>
</dbReference>
<dbReference type="InterPro" id="IPR011761">
    <property type="entry name" value="ATP-grasp"/>
</dbReference>
<evidence type="ECO:0000256" key="3">
    <source>
        <dbReference type="ARBA" id="ARBA00022755"/>
    </source>
</evidence>
<keyword evidence="2 5" id="KW-0547">Nucleotide-binding</keyword>
<comment type="similarity">
    <text evidence="5 6">Belongs to the PurK/PurT family.</text>
</comment>
<dbReference type="InterPro" id="IPR016185">
    <property type="entry name" value="PreATP-grasp_dom_sf"/>
</dbReference>
<keyword evidence="3 5" id="KW-0658">Purine biosynthesis</keyword>
<evidence type="ECO:0000259" key="7">
    <source>
        <dbReference type="PROSITE" id="PS50975"/>
    </source>
</evidence>
<keyword evidence="9" id="KW-1185">Reference proteome</keyword>
<comment type="caution">
    <text evidence="8">The sequence shown here is derived from an EMBL/GenBank/DDBJ whole genome shotgun (WGS) entry which is preliminary data.</text>
</comment>
<feature type="binding site" evidence="5">
    <location>
        <position position="192"/>
    </location>
    <ligand>
        <name>ATP</name>
        <dbReference type="ChEBI" id="CHEBI:30616"/>
    </ligand>
</feature>
<feature type="binding site" evidence="5">
    <location>
        <position position="108"/>
    </location>
    <ligand>
        <name>ATP</name>
        <dbReference type="ChEBI" id="CHEBI:30616"/>
    </ligand>
</feature>
<evidence type="ECO:0000256" key="2">
    <source>
        <dbReference type="ARBA" id="ARBA00022741"/>
    </source>
</evidence>
<feature type="binding site" evidence="5">
    <location>
        <begin position="184"/>
        <end position="187"/>
    </location>
    <ligand>
        <name>ATP</name>
        <dbReference type="ChEBI" id="CHEBI:30616"/>
    </ligand>
</feature>
<feature type="binding site" evidence="5">
    <location>
        <position position="148"/>
    </location>
    <ligand>
        <name>ATP</name>
        <dbReference type="ChEBI" id="CHEBI:30616"/>
    </ligand>
</feature>
<dbReference type="InterPro" id="IPR013815">
    <property type="entry name" value="ATP_grasp_subdomain_1"/>
</dbReference>
<dbReference type="InterPro" id="IPR005875">
    <property type="entry name" value="PurK"/>
</dbReference>
<organism evidence="8 9">
    <name type="scientific">Gracilibacillus dipsosauri</name>
    <dbReference type="NCBI Taxonomy" id="178340"/>
    <lineage>
        <taxon>Bacteria</taxon>
        <taxon>Bacillati</taxon>
        <taxon>Bacillota</taxon>
        <taxon>Bacilli</taxon>
        <taxon>Bacillales</taxon>
        <taxon>Bacillaceae</taxon>
        <taxon>Gracilibacillus</taxon>
    </lineage>
</organism>
<dbReference type="Proteomes" id="UP000245624">
    <property type="component" value="Unassembled WGS sequence"/>
</dbReference>
<comment type="catalytic activity">
    <reaction evidence="5 6">
        <text>5-amino-1-(5-phospho-beta-D-ribosyl)imidazole + hydrogencarbonate + ATP = 5-carboxyamino-1-(5-phospho-D-ribosyl)imidazole + ADP + phosphate + 2 H(+)</text>
        <dbReference type="Rhea" id="RHEA:19317"/>
        <dbReference type="ChEBI" id="CHEBI:15378"/>
        <dbReference type="ChEBI" id="CHEBI:17544"/>
        <dbReference type="ChEBI" id="CHEBI:30616"/>
        <dbReference type="ChEBI" id="CHEBI:43474"/>
        <dbReference type="ChEBI" id="CHEBI:58730"/>
        <dbReference type="ChEBI" id="CHEBI:137981"/>
        <dbReference type="ChEBI" id="CHEBI:456216"/>
        <dbReference type="EC" id="6.3.4.18"/>
    </reaction>
</comment>
<feature type="binding site" evidence="5">
    <location>
        <begin position="153"/>
        <end position="159"/>
    </location>
    <ligand>
        <name>ATP</name>
        <dbReference type="ChEBI" id="CHEBI:30616"/>
    </ligand>
</feature>
<dbReference type="NCBIfam" id="TIGR01161">
    <property type="entry name" value="purK"/>
    <property type="match status" value="1"/>
</dbReference>
<name>A0A317KYH0_9BACI</name>
<dbReference type="UniPathway" id="UPA00074">
    <property type="reaction ID" value="UER00942"/>
</dbReference>
<evidence type="ECO:0000256" key="5">
    <source>
        <dbReference type="HAMAP-Rule" id="MF_01928"/>
    </source>
</evidence>
<comment type="function">
    <text evidence="5">Catalyzes the ATP-dependent conversion of 5-aminoimidazole ribonucleotide (AIR) and HCO(3)(-) to N5-carboxyaminoimidazole ribonucleotide (N5-CAIR).</text>
</comment>
<dbReference type="Pfam" id="PF22660">
    <property type="entry name" value="RS_preATP-grasp-like"/>
    <property type="match status" value="1"/>
</dbReference>
<proteinExistence type="inferred from homology"/>
<dbReference type="SUPFAM" id="SSF52440">
    <property type="entry name" value="PreATP-grasp domain"/>
    <property type="match status" value="1"/>
</dbReference>
<dbReference type="InterPro" id="IPR003135">
    <property type="entry name" value="ATP-grasp_carboxylate-amine"/>
</dbReference>
<dbReference type="InterPro" id="IPR011054">
    <property type="entry name" value="Rudment_hybrid_motif"/>
</dbReference>
<dbReference type="NCBIfam" id="NF004675">
    <property type="entry name" value="PRK06019.1-1"/>
    <property type="match status" value="1"/>
</dbReference>
<accession>A0A317KYH0</accession>
<reference evidence="8 9" key="1">
    <citation type="submission" date="2018-05" db="EMBL/GenBank/DDBJ databases">
        <title>Genomic analysis of Gracilibacillus dipsosauri DD1 reveals novel features of a salt-tolerant amylase.</title>
        <authorList>
            <person name="Deutch C.E."/>
            <person name="Yang S."/>
        </authorList>
    </citation>
    <scope>NUCLEOTIDE SEQUENCE [LARGE SCALE GENOMIC DNA]</scope>
    <source>
        <strain evidence="8 9">DD1</strain>
    </source>
</reference>
<dbReference type="EC" id="6.3.4.18" evidence="5 6"/>
<dbReference type="Pfam" id="PF02222">
    <property type="entry name" value="ATP-grasp"/>
    <property type="match status" value="1"/>
</dbReference>
<dbReference type="PROSITE" id="PS50975">
    <property type="entry name" value="ATP_GRASP"/>
    <property type="match status" value="1"/>
</dbReference>
<evidence type="ECO:0000256" key="1">
    <source>
        <dbReference type="ARBA" id="ARBA00022598"/>
    </source>
</evidence>
<dbReference type="SUPFAM" id="SSF51246">
    <property type="entry name" value="Rudiment single hybrid motif"/>
    <property type="match status" value="1"/>
</dbReference>
<evidence type="ECO:0000313" key="8">
    <source>
        <dbReference type="EMBL" id="PWU66699.1"/>
    </source>
</evidence>
<gene>
    <name evidence="5 6" type="primary">purK</name>
    <name evidence="8" type="ORF">DLJ74_20040</name>
</gene>
<dbReference type="GO" id="GO:0005524">
    <property type="term" value="F:ATP binding"/>
    <property type="evidence" value="ECO:0007669"/>
    <property type="project" value="UniProtKB-UniRule"/>
</dbReference>
<keyword evidence="1 5" id="KW-0436">Ligase</keyword>
<dbReference type="NCBIfam" id="NF004676">
    <property type="entry name" value="PRK06019.1-2"/>
    <property type="match status" value="1"/>
</dbReference>
<dbReference type="RefSeq" id="WP_109985813.1">
    <property type="nucleotide sequence ID" value="NZ_QGTD01000021.1"/>
</dbReference>
<keyword evidence="4 5" id="KW-0067">ATP-binding</keyword>
<dbReference type="InterPro" id="IPR040686">
    <property type="entry name" value="PurK_C"/>
</dbReference>
<dbReference type="AlphaFoldDB" id="A0A317KYH0"/>
<feature type="domain" description="ATP-grasp" evidence="7">
    <location>
        <begin position="112"/>
        <end position="298"/>
    </location>
</feature>
<comment type="pathway">
    <text evidence="5 6">Purine metabolism; IMP biosynthesis via de novo pathway; 5-amino-1-(5-phospho-D-ribosyl)imidazole-4-carboxylate from 5-amino-1-(5-phospho-D-ribosyl)imidazole (N5-CAIR route): step 1/2.</text>
</comment>
<dbReference type="PANTHER" id="PTHR11609">
    <property type="entry name" value="PURINE BIOSYNTHESIS PROTEIN 6/7, PUR6/7"/>
    <property type="match status" value="1"/>
</dbReference>
<dbReference type="Gene3D" id="3.30.1490.20">
    <property type="entry name" value="ATP-grasp fold, A domain"/>
    <property type="match status" value="1"/>
</dbReference>
<dbReference type="Pfam" id="PF17769">
    <property type="entry name" value="PurK_C"/>
    <property type="match status" value="1"/>
</dbReference>
<dbReference type="SUPFAM" id="SSF56059">
    <property type="entry name" value="Glutathione synthetase ATP-binding domain-like"/>
    <property type="match status" value="1"/>
</dbReference>
<dbReference type="InterPro" id="IPR054350">
    <property type="entry name" value="PurT/PurK_preATP-grasp"/>
</dbReference>
<dbReference type="PANTHER" id="PTHR11609:SF5">
    <property type="entry name" value="PHOSPHORIBOSYLAMINOIMIDAZOLE CARBOXYLASE"/>
    <property type="match status" value="1"/>
</dbReference>
<dbReference type="GO" id="GO:0006189">
    <property type="term" value="P:'de novo' IMP biosynthetic process"/>
    <property type="evidence" value="ECO:0007669"/>
    <property type="project" value="UniProtKB-UniRule"/>
</dbReference>
<dbReference type="EMBL" id="QGTD01000021">
    <property type="protein sequence ID" value="PWU66699.1"/>
    <property type="molecule type" value="Genomic_DNA"/>
</dbReference>
<dbReference type="Gene3D" id="3.40.50.20">
    <property type="match status" value="1"/>
</dbReference>
<evidence type="ECO:0000256" key="4">
    <source>
        <dbReference type="ARBA" id="ARBA00022840"/>
    </source>
</evidence>
<dbReference type="NCBIfam" id="NF004679">
    <property type="entry name" value="PRK06019.1-5"/>
    <property type="match status" value="1"/>
</dbReference>
<comment type="function">
    <text evidence="6">Catalyzes the ATP-dependent conversion of 5-aminoimidazole ribonucleotide (AIR) and HCO(3)- to N5-carboxyaminoimidazole ribonucleotide (N5-CAIR).</text>
</comment>
<evidence type="ECO:0000313" key="9">
    <source>
        <dbReference type="Proteomes" id="UP000245624"/>
    </source>
</evidence>
<dbReference type="HAMAP" id="MF_01928">
    <property type="entry name" value="PurK"/>
    <property type="match status" value="1"/>
</dbReference>
<dbReference type="GO" id="GO:0005829">
    <property type="term" value="C:cytosol"/>
    <property type="evidence" value="ECO:0007669"/>
    <property type="project" value="TreeGrafter"/>
</dbReference>
<dbReference type="OrthoDB" id="9804625at2"/>
<comment type="subunit">
    <text evidence="5 6">Homodimer.</text>
</comment>
<dbReference type="Gene3D" id="3.30.470.20">
    <property type="entry name" value="ATP-grasp fold, B domain"/>
    <property type="match status" value="1"/>
</dbReference>
<sequence>MQNNRLLFGRTIGIIGGGQLGRMMTTVAKHMGYHVIVLDPTPNCPTAQVSGGQIVAAYDDMNAIKELAEKCDVVTYEFENVDLTAAEFLEAKGILPQGANSLKVTQDRELEKKAMVDSNQPVAEFAIVQTVQQLEKAVEKLGYPSVVKTCRGGYDGKGQVKLTNERDIKEASEMLSATDRLIVEKWVPFDKEISIVFTRSQAGDISYFPVAENIHRDHILHATIAPARVAGHIAEKAKKAAKAIAETIGVVGTFAIEMFVVGDEILINELAPRPHNSGHYTIETCNVSQFEQHIRAICGLPLIPVYAHGGAVMFNLLGKDIEPFFRKMDELTPAHVHMYGKEENKPLRKMGHATFIGDNALTIYNDLVEKKLIESN</sequence>
<feature type="binding site" evidence="5">
    <location>
        <begin position="268"/>
        <end position="269"/>
    </location>
    <ligand>
        <name>ATP</name>
        <dbReference type="ChEBI" id="CHEBI:30616"/>
    </ligand>
</feature>
<dbReference type="FunFam" id="3.40.50.20:FF:000016">
    <property type="entry name" value="N5-carboxyaminoimidazole ribonucleotide synthase"/>
    <property type="match status" value="1"/>
</dbReference>